<comment type="caution">
    <text evidence="2">The sequence shown here is derived from an EMBL/GenBank/DDBJ whole genome shotgun (WGS) entry which is preliminary data.</text>
</comment>
<dbReference type="Proteomes" id="UP001487296">
    <property type="component" value="Unassembled WGS sequence"/>
</dbReference>
<keyword evidence="1" id="KW-0732">Signal</keyword>
<evidence type="ECO:0000313" key="2">
    <source>
        <dbReference type="EMBL" id="MEQ2486479.1"/>
    </source>
</evidence>
<dbReference type="RefSeq" id="WP_215759452.1">
    <property type="nucleotide sequence ID" value="NZ_JAHKBE010000012.1"/>
</dbReference>
<accession>A0ABV1FPZ9</accession>
<reference evidence="2 3" key="1">
    <citation type="submission" date="2024-04" db="EMBL/GenBank/DDBJ databases">
        <title>Human intestinal bacterial collection.</title>
        <authorList>
            <person name="Pauvert C."/>
            <person name="Hitch T.C.A."/>
            <person name="Clavel T."/>
        </authorList>
    </citation>
    <scope>NUCLEOTIDE SEQUENCE [LARGE SCALE GENOMIC DNA]</scope>
    <source>
        <strain evidence="2 3">CLA-AA-H145</strain>
    </source>
</reference>
<sequence>MKTMILMAALLTASIAQAAEPEDTVTVYNAHKVTVVSNDSLLQVEVDGTDRQPDYHYQTTLRNTDGNYESTSVTGDLFSFGFGNKFSKKRARRPLYDSEFHMFLGFNGATGNNDVVKTNLWGGANIGMYVDWGIHPWRDGNRFSFGCGVEWSNWRMTNRNQFVKANDGTVSVVPLPEGADPKFSRVKTFSLIFPIMYSYSKKDWGFSLGPVINCTSHSSVKTRYRLDGEKHKDKYKDLHHNPVTIDLMGTITTPVVNFYVKYNPCNILDTEYAPKFQSVSLGFMI</sequence>
<protein>
    <recommendedName>
        <fullName evidence="4">Outer membrane protein beta-barrel domain-containing protein</fullName>
    </recommendedName>
</protein>
<organism evidence="2 3">
    <name type="scientific">Hallella faecis</name>
    <dbReference type="NCBI Taxonomy" id="2841596"/>
    <lineage>
        <taxon>Bacteria</taxon>
        <taxon>Pseudomonadati</taxon>
        <taxon>Bacteroidota</taxon>
        <taxon>Bacteroidia</taxon>
        <taxon>Bacteroidales</taxon>
        <taxon>Prevotellaceae</taxon>
        <taxon>Hallella</taxon>
    </lineage>
</organism>
<name>A0ABV1FPZ9_9BACT</name>
<evidence type="ECO:0000256" key="1">
    <source>
        <dbReference type="SAM" id="SignalP"/>
    </source>
</evidence>
<proteinExistence type="predicted"/>
<keyword evidence="3" id="KW-1185">Reference proteome</keyword>
<dbReference type="EMBL" id="JBBNFP010000014">
    <property type="protein sequence ID" value="MEQ2486479.1"/>
    <property type="molecule type" value="Genomic_DNA"/>
</dbReference>
<evidence type="ECO:0000313" key="3">
    <source>
        <dbReference type="Proteomes" id="UP001487296"/>
    </source>
</evidence>
<feature type="chain" id="PRO_5046749733" description="Outer membrane protein beta-barrel domain-containing protein" evidence="1">
    <location>
        <begin position="19"/>
        <end position="285"/>
    </location>
</feature>
<gene>
    <name evidence="2" type="ORF">AAAT34_05330</name>
</gene>
<feature type="signal peptide" evidence="1">
    <location>
        <begin position="1"/>
        <end position="18"/>
    </location>
</feature>
<evidence type="ECO:0008006" key="4">
    <source>
        <dbReference type="Google" id="ProtNLM"/>
    </source>
</evidence>